<evidence type="ECO:0000313" key="2">
    <source>
        <dbReference type="Proteomes" id="UP001249851"/>
    </source>
</evidence>
<proteinExistence type="predicted"/>
<reference evidence="1" key="2">
    <citation type="journal article" date="2023" name="Science">
        <title>Genomic signatures of disease resistance in endangered staghorn corals.</title>
        <authorList>
            <person name="Vollmer S.V."/>
            <person name="Selwyn J.D."/>
            <person name="Despard B.A."/>
            <person name="Roesel C.L."/>
        </authorList>
    </citation>
    <scope>NUCLEOTIDE SEQUENCE</scope>
    <source>
        <strain evidence="1">K2</strain>
    </source>
</reference>
<gene>
    <name evidence="1" type="ORF">P5673_030647</name>
</gene>
<comment type="caution">
    <text evidence="1">The sequence shown here is derived from an EMBL/GenBank/DDBJ whole genome shotgun (WGS) entry which is preliminary data.</text>
</comment>
<evidence type="ECO:0000313" key="1">
    <source>
        <dbReference type="EMBL" id="KAK2549018.1"/>
    </source>
</evidence>
<name>A0AAD9UT71_ACRCE</name>
<dbReference type="PANTHER" id="PTHR46579">
    <property type="entry name" value="F5/8 TYPE C DOMAIN-CONTAINING PROTEIN-RELATED"/>
    <property type="match status" value="1"/>
</dbReference>
<organism evidence="1 2">
    <name type="scientific">Acropora cervicornis</name>
    <name type="common">Staghorn coral</name>
    <dbReference type="NCBI Taxonomy" id="6130"/>
    <lineage>
        <taxon>Eukaryota</taxon>
        <taxon>Metazoa</taxon>
        <taxon>Cnidaria</taxon>
        <taxon>Anthozoa</taxon>
        <taxon>Hexacorallia</taxon>
        <taxon>Scleractinia</taxon>
        <taxon>Astrocoeniina</taxon>
        <taxon>Acroporidae</taxon>
        <taxon>Acropora</taxon>
    </lineage>
</organism>
<dbReference type="AlphaFoldDB" id="A0AAD9UT71"/>
<reference evidence="1" key="1">
    <citation type="journal article" date="2023" name="G3 (Bethesda)">
        <title>Whole genome assembly and annotation of the endangered Caribbean coral Acropora cervicornis.</title>
        <authorList>
            <person name="Selwyn J.D."/>
            <person name="Vollmer S.V."/>
        </authorList>
    </citation>
    <scope>NUCLEOTIDE SEQUENCE</scope>
    <source>
        <strain evidence="1">K2</strain>
    </source>
</reference>
<dbReference type="EMBL" id="JARQWQ010000133">
    <property type="protein sequence ID" value="KAK2549018.1"/>
    <property type="molecule type" value="Genomic_DNA"/>
</dbReference>
<dbReference type="Proteomes" id="UP001249851">
    <property type="component" value="Unassembled WGS sequence"/>
</dbReference>
<keyword evidence="2" id="KW-1185">Reference proteome</keyword>
<dbReference type="PANTHER" id="PTHR46579:SF2">
    <property type="entry name" value="C2H2-TYPE DOMAIN-CONTAINING PROTEIN"/>
    <property type="match status" value="1"/>
</dbReference>
<protein>
    <submittedName>
        <fullName evidence="1">Uncharacterized protein</fullName>
    </submittedName>
</protein>
<sequence length="241" mass="28185">MVNGEQVAKKCTNTYYSRRKKMVCNTSMASRIRYYCTRSIIEELEKFLLRKNFALNCELWRNREMGALHANAYDGNLWGEFQTVNGMPFLQKPQNYGFMLNFDFFQPMKHRKDYCVRVAERFKWENIIVVGIVPSLDSEPKDQFLEPAVDELKALFASTFWAAIKSISSDVPDTRKICGFKGHSVILGCSRCLKKFPSGFGEKRDYSGFDRNSWSPRMNEDHWRQATKISRSKTNEEQNFI</sequence>
<accession>A0AAD9UT71</accession>